<evidence type="ECO:0000313" key="7">
    <source>
        <dbReference type="Proteomes" id="UP000551501"/>
    </source>
</evidence>
<dbReference type="InterPro" id="IPR005471">
    <property type="entry name" value="Tscrpt_reg_IclR_N"/>
</dbReference>
<dbReference type="Pfam" id="PF01614">
    <property type="entry name" value="IclR_C"/>
    <property type="match status" value="2"/>
</dbReference>
<dbReference type="SUPFAM" id="SSF46785">
    <property type="entry name" value="Winged helix' DNA-binding domain"/>
    <property type="match status" value="1"/>
</dbReference>
<dbReference type="Gene3D" id="1.10.10.10">
    <property type="entry name" value="Winged helix-like DNA-binding domain superfamily/Winged helix DNA-binding domain"/>
    <property type="match status" value="1"/>
</dbReference>
<feature type="domain" description="HTH iclR-type" evidence="4">
    <location>
        <begin position="22"/>
        <end position="82"/>
    </location>
</feature>
<reference evidence="6 7" key="1">
    <citation type="submission" date="2020-08" db="EMBL/GenBank/DDBJ databases">
        <title>Sequencing the genomes of 1000 actinobacteria strains.</title>
        <authorList>
            <person name="Klenk H.-P."/>
        </authorList>
    </citation>
    <scope>NUCLEOTIDE SEQUENCE [LARGE SCALE GENOMIC DNA]</scope>
    <source>
        <strain evidence="6 7">DSM 45298</strain>
    </source>
</reference>
<comment type="caution">
    <text evidence="6">The sequence shown here is derived from an EMBL/GenBank/DDBJ whole genome shotgun (WGS) entry which is preliminary data.</text>
</comment>
<dbReference type="PANTHER" id="PTHR30136">
    <property type="entry name" value="HELIX-TURN-HELIX TRANSCRIPTIONAL REGULATOR, ICLR FAMILY"/>
    <property type="match status" value="1"/>
</dbReference>
<dbReference type="InterPro" id="IPR036388">
    <property type="entry name" value="WH-like_DNA-bd_sf"/>
</dbReference>
<dbReference type="PROSITE" id="PS51077">
    <property type="entry name" value="HTH_ICLR"/>
    <property type="match status" value="1"/>
</dbReference>
<keyword evidence="2 6" id="KW-0238">DNA-binding</keyword>
<dbReference type="SUPFAM" id="SSF55781">
    <property type="entry name" value="GAF domain-like"/>
    <property type="match status" value="1"/>
</dbReference>
<dbReference type="GO" id="GO:0045892">
    <property type="term" value="P:negative regulation of DNA-templated transcription"/>
    <property type="evidence" value="ECO:0007669"/>
    <property type="project" value="TreeGrafter"/>
</dbReference>
<dbReference type="InterPro" id="IPR050707">
    <property type="entry name" value="HTH_MetabolicPath_Reg"/>
</dbReference>
<evidence type="ECO:0000256" key="2">
    <source>
        <dbReference type="ARBA" id="ARBA00023125"/>
    </source>
</evidence>
<dbReference type="Pfam" id="PF09339">
    <property type="entry name" value="HTH_IclR"/>
    <property type="match status" value="1"/>
</dbReference>
<sequence length="280" mass="30412">MQNSSRGGQKPTKTITRPSYALESVDNALRLLQLLRDVGALRLKDAATELGTAPSTAHRLLSMLVYRGFAVQDEKRLYHPGPAMGVGPAEKGWTRELTDLARPHMEALAILSGEAINLVIRVGSQVRFLHTAESDSMLRVGDRQGQVLPAELAAGGRILLAELPRKTLAQLYLRPAGEPVDPRAESGPYRVDRRLPKGEFDAFVAELEAAKRVGVAINLERTEEGVAAFGVLIRNSQGRGVAGLTAAVPITRYRQHLNGSLVPRLRETARAIEIDGGHIE</sequence>
<keyword evidence="1" id="KW-0805">Transcription regulation</keyword>
<dbReference type="InterPro" id="IPR029016">
    <property type="entry name" value="GAF-like_dom_sf"/>
</dbReference>
<dbReference type="InterPro" id="IPR036390">
    <property type="entry name" value="WH_DNA-bd_sf"/>
</dbReference>
<evidence type="ECO:0000259" key="4">
    <source>
        <dbReference type="PROSITE" id="PS51077"/>
    </source>
</evidence>
<dbReference type="PROSITE" id="PS51078">
    <property type="entry name" value="ICLR_ED"/>
    <property type="match status" value="1"/>
</dbReference>
<evidence type="ECO:0000313" key="6">
    <source>
        <dbReference type="EMBL" id="MBB4137494.1"/>
    </source>
</evidence>
<evidence type="ECO:0000256" key="1">
    <source>
        <dbReference type="ARBA" id="ARBA00023015"/>
    </source>
</evidence>
<dbReference type="GO" id="GO:0003677">
    <property type="term" value="F:DNA binding"/>
    <property type="evidence" value="ECO:0007669"/>
    <property type="project" value="UniProtKB-KW"/>
</dbReference>
<dbReference type="Gene3D" id="3.30.450.40">
    <property type="match status" value="1"/>
</dbReference>
<accession>A0A840F4C1</accession>
<proteinExistence type="predicted"/>
<protein>
    <submittedName>
        <fullName evidence="6">DNA-binding IclR family transcriptional regulator</fullName>
    </submittedName>
</protein>
<keyword evidence="3" id="KW-0804">Transcription</keyword>
<dbReference type="InterPro" id="IPR014757">
    <property type="entry name" value="Tscrpt_reg_IclR_C"/>
</dbReference>
<keyword evidence="7" id="KW-1185">Reference proteome</keyword>
<evidence type="ECO:0000259" key="5">
    <source>
        <dbReference type="PROSITE" id="PS51078"/>
    </source>
</evidence>
<dbReference type="GO" id="GO:0003700">
    <property type="term" value="F:DNA-binding transcription factor activity"/>
    <property type="evidence" value="ECO:0007669"/>
    <property type="project" value="TreeGrafter"/>
</dbReference>
<dbReference type="PANTHER" id="PTHR30136:SF24">
    <property type="entry name" value="HTH-TYPE TRANSCRIPTIONAL REPRESSOR ALLR"/>
    <property type="match status" value="1"/>
</dbReference>
<evidence type="ECO:0000256" key="3">
    <source>
        <dbReference type="ARBA" id="ARBA00023163"/>
    </source>
</evidence>
<dbReference type="EMBL" id="JACIFP010000001">
    <property type="protein sequence ID" value="MBB4137494.1"/>
    <property type="molecule type" value="Genomic_DNA"/>
</dbReference>
<gene>
    <name evidence="6" type="ORF">BKA16_004046</name>
</gene>
<organism evidence="6 7">
    <name type="scientific">Gordonia humi</name>
    <dbReference type="NCBI Taxonomy" id="686429"/>
    <lineage>
        <taxon>Bacteria</taxon>
        <taxon>Bacillati</taxon>
        <taxon>Actinomycetota</taxon>
        <taxon>Actinomycetes</taxon>
        <taxon>Mycobacteriales</taxon>
        <taxon>Gordoniaceae</taxon>
        <taxon>Gordonia</taxon>
    </lineage>
</organism>
<dbReference type="RefSeq" id="WP_183372354.1">
    <property type="nucleotide sequence ID" value="NZ_BAABHL010000114.1"/>
</dbReference>
<feature type="domain" description="IclR-ED" evidence="5">
    <location>
        <begin position="76"/>
        <end position="278"/>
    </location>
</feature>
<dbReference type="Proteomes" id="UP000551501">
    <property type="component" value="Unassembled WGS sequence"/>
</dbReference>
<name>A0A840F4C1_9ACTN</name>
<dbReference type="AlphaFoldDB" id="A0A840F4C1"/>